<accession>A0ABP9G8M0</accession>
<dbReference type="PANTHER" id="PTHR23403:SF1">
    <property type="entry name" value="TREHALASE"/>
    <property type="match status" value="1"/>
</dbReference>
<dbReference type="RefSeq" id="WP_345189582.1">
    <property type="nucleotide sequence ID" value="NZ_BAABJJ010000001.1"/>
</dbReference>
<reference evidence="3" key="1">
    <citation type="journal article" date="2019" name="Int. J. Syst. Evol. Microbiol.">
        <title>The Global Catalogue of Microorganisms (GCM) 10K type strain sequencing project: providing services to taxonomists for standard genome sequencing and annotation.</title>
        <authorList>
            <consortium name="The Broad Institute Genomics Platform"/>
            <consortium name="The Broad Institute Genome Sequencing Center for Infectious Disease"/>
            <person name="Wu L."/>
            <person name="Ma J."/>
        </authorList>
    </citation>
    <scope>NUCLEOTIDE SEQUENCE [LARGE SCALE GENOMIC DNA]</scope>
    <source>
        <strain evidence="3">JCM 18285</strain>
    </source>
</reference>
<dbReference type="Gene3D" id="1.50.10.10">
    <property type="match status" value="1"/>
</dbReference>
<dbReference type="InterPro" id="IPR001661">
    <property type="entry name" value="Glyco_hydro_37"/>
</dbReference>
<evidence type="ECO:0000313" key="3">
    <source>
        <dbReference type="Proteomes" id="UP001501302"/>
    </source>
</evidence>
<proteinExistence type="predicted"/>
<keyword evidence="2" id="KW-0378">Hydrolase</keyword>
<keyword evidence="2" id="KW-0326">Glycosidase</keyword>
<dbReference type="GO" id="GO:0016798">
    <property type="term" value="F:hydrolase activity, acting on glycosyl bonds"/>
    <property type="evidence" value="ECO:0007669"/>
    <property type="project" value="UniProtKB-KW"/>
</dbReference>
<keyword evidence="3" id="KW-1185">Reference proteome</keyword>
<comment type="caution">
    <text evidence="2">The sequence shown here is derived from an EMBL/GenBank/DDBJ whole genome shotgun (WGS) entry which is preliminary data.</text>
</comment>
<dbReference type="SUPFAM" id="SSF48208">
    <property type="entry name" value="Six-hairpin glycosidases"/>
    <property type="match status" value="1"/>
</dbReference>
<dbReference type="InterPro" id="IPR054491">
    <property type="entry name" value="MGH1-like_GH"/>
</dbReference>
<dbReference type="Pfam" id="PF22422">
    <property type="entry name" value="MGH1-like_GH"/>
    <property type="match status" value="1"/>
</dbReference>
<name>A0ABP9G8M0_9FLAO</name>
<dbReference type="InterPro" id="IPR008928">
    <property type="entry name" value="6-hairpin_glycosidase_sf"/>
</dbReference>
<dbReference type="Proteomes" id="UP001501302">
    <property type="component" value="Unassembled WGS sequence"/>
</dbReference>
<organism evidence="2 3">
    <name type="scientific">Algibacter agarivorans</name>
    <dbReference type="NCBI Taxonomy" id="1109741"/>
    <lineage>
        <taxon>Bacteria</taxon>
        <taxon>Pseudomonadati</taxon>
        <taxon>Bacteroidota</taxon>
        <taxon>Flavobacteriia</taxon>
        <taxon>Flavobacteriales</taxon>
        <taxon>Flavobacteriaceae</taxon>
        <taxon>Algibacter</taxon>
    </lineage>
</organism>
<evidence type="ECO:0000259" key="1">
    <source>
        <dbReference type="Pfam" id="PF22422"/>
    </source>
</evidence>
<dbReference type="PANTHER" id="PTHR23403">
    <property type="entry name" value="TREHALASE"/>
    <property type="match status" value="1"/>
</dbReference>
<protein>
    <submittedName>
        <fullName evidence="2">Trehalase family glycosidase</fullName>
    </submittedName>
</protein>
<sequence length="521" mass="60550">MKHIAFLFFLTICFPSIAQTERGKYFKKKKYDHKPIPTFQESKKQLPIPILDDNPEWVDMYWKTWEIAFSNFKRPPQNSPFVSNFIDEAFNELIFQWDTHFMIMFARYGHDIFPAIESHDNFYCRQHDDGLIWRVIAEADGSDHWWGGGKNFSRTINPPVFSWVEMKNYELTGDDSRFKIIFPVLEKYVDWLEKHRLSINTPHQLYWTNGQASGMDNTPRDNGRPDGHNSFSPVGWIDISSQMVMNYHDLSNICSILNYKNKAKEYKRKAKKLGNKINKWCWNEEDGIYYDVDPKGKQQKIKTIASFWPMLAGITSPKQNEKLIKHLQNPNEFWRKNIFPSLSADEEGYSSFGNYWKGAIWAPTNYMVIKGLEKTNNEKFATQCAEKYLNGLYQVFKETGTLWECYAPDSFSPASFKNGNQVRKDFVGWTGIGPVALLIENVLGIRVNGKTSEIEWILNRKSKHGIKNIHCGNTIVSLIHEIKDGKSIITATSSNDVKLKIVQNQKSKSYYLSKGETIIEL</sequence>
<feature type="domain" description="Mannosylglycerate hydrolase MGH1-like glycoside hydrolase" evidence="1">
    <location>
        <begin position="119"/>
        <end position="410"/>
    </location>
</feature>
<evidence type="ECO:0000313" key="2">
    <source>
        <dbReference type="EMBL" id="GAA4933031.1"/>
    </source>
</evidence>
<dbReference type="EMBL" id="BAABJJ010000001">
    <property type="protein sequence ID" value="GAA4933031.1"/>
    <property type="molecule type" value="Genomic_DNA"/>
</dbReference>
<gene>
    <name evidence="2" type="ORF">GCM10023314_01830</name>
</gene>
<dbReference type="InterPro" id="IPR012341">
    <property type="entry name" value="6hp_glycosidase-like_sf"/>
</dbReference>